<gene>
    <name evidence="6" type="ORF">EJV47_06725</name>
</gene>
<comment type="caution">
    <text evidence="6">The sequence shown here is derived from an EMBL/GenBank/DDBJ whole genome shotgun (WGS) entry which is preliminary data.</text>
</comment>
<evidence type="ECO:0000256" key="3">
    <source>
        <dbReference type="ARBA" id="ARBA00023295"/>
    </source>
</evidence>
<dbReference type="Pfam" id="PF22422">
    <property type="entry name" value="MGH1-like_GH"/>
    <property type="match status" value="2"/>
</dbReference>
<keyword evidence="2" id="KW-0378">Hydrolase</keyword>
<protein>
    <submittedName>
        <fullName evidence="6">Glucosidase</fullName>
    </submittedName>
</protein>
<sequence>MSTTPDTPEHQRLAAANNPDDATRWRRFGPYLSDRQWGTVREDYSAGGDAWRNVTHDMARSYAYRWGEEGIGGISDDKQRLCFAPAFWNGHDPILKERLFGLSGPEGNHGEDVKELYYYLDNTPTHSYMQMLYKYPQRAFPYEWLVQENGRRNRLKPEFELLDTAVFHENHYFDICLEYAKAGPEDLLIELTVFNRGPEEAELHVLPQLWFRNTWSWGCDAYRPELRADADGHLSAAHRQLPDLRLYCEPLDGQAPELWFCDNHTNCQRLYQVASPESEQYFKDGINDHLLHQKEGALNPDRVGTKAAAHYYLRLGPGQQQRLRLRLGPPELAEPFADFDALMQQRRDETDQFYAALQENISDEDARNVQRQALAGMLWSKQFYYYDVPEWLDGDPASPPPPAQRLRGRNAHWRHLNNADIISMPDKWEYPWYAAWDLAFHCLPLAMVDAQFAKHQLQLLLQDWYMHPNGQLPAYEWNFGDVNPPVHAWATWRVYKMDQKQNGGQGDVDFLEGAFHRLLLNFAWWVNRKDVENRNVFEGGFLGLDNIGVFDRSADMPPGTFMEQADGTAWMAMYALDMMRIALELTKTNPIYQDMASKFFEHFLYIADAMFGSSGGPDSLDLWDEEDGFYYDVLSTPERGRQPLKVRSLVGLVPLFAVEVLDEDLMREMPKFVGRMSWFLEHRPKLAELVSRWQEPGKGQRHLLSLLRGHRMKLLLKRMLDPNEFLSDYGVRSLSKYHQQHPYTYRTPEKDFTVRYEPAESETDLFGGNSNWRGPVWLPMNFLIIESLQRFHHYYGDDFQVEYPTGSGQYTTLLGIADALTQRLTRLFRRDEQGRRPALGPDAHLQNDPHFKDFLLFHEYFHAETGQGLGASHQTGWTGLIAKLLQPRRPDGYFFAGVTDEQEDQQQIEEMQAQEAQPPGK</sequence>
<feature type="compositionally biased region" description="Low complexity" evidence="4">
    <location>
        <begin position="908"/>
        <end position="921"/>
    </location>
</feature>
<accession>A0A3S0H6Q0</accession>
<proteinExistence type="inferred from homology"/>
<feature type="region of interest" description="Disordered" evidence="4">
    <location>
        <begin position="902"/>
        <end position="921"/>
    </location>
</feature>
<dbReference type="OrthoDB" id="9781878at2"/>
<feature type="domain" description="Mannosylglycerate hydrolase MGH1-like glycoside hydrolase" evidence="5">
    <location>
        <begin position="430"/>
        <end position="534"/>
    </location>
</feature>
<evidence type="ECO:0000256" key="1">
    <source>
        <dbReference type="ARBA" id="ARBA00010833"/>
    </source>
</evidence>
<dbReference type="GO" id="GO:0006487">
    <property type="term" value="P:protein N-linked glycosylation"/>
    <property type="evidence" value="ECO:0007669"/>
    <property type="project" value="TreeGrafter"/>
</dbReference>
<organism evidence="6 7">
    <name type="scientific">Hymenobacter gummosus</name>
    <dbReference type="NCBI Taxonomy" id="1776032"/>
    <lineage>
        <taxon>Bacteria</taxon>
        <taxon>Pseudomonadati</taxon>
        <taxon>Bacteroidota</taxon>
        <taxon>Cytophagia</taxon>
        <taxon>Cytophagales</taxon>
        <taxon>Hymenobacteraceae</taxon>
        <taxon>Hymenobacter</taxon>
    </lineage>
</organism>
<comment type="similarity">
    <text evidence="1">Belongs to the glycosyl hydrolase 63 family.</text>
</comment>
<dbReference type="AlphaFoldDB" id="A0A3S0H6Q0"/>
<dbReference type="GO" id="GO:0009311">
    <property type="term" value="P:oligosaccharide metabolic process"/>
    <property type="evidence" value="ECO:0007669"/>
    <property type="project" value="InterPro"/>
</dbReference>
<evidence type="ECO:0000313" key="6">
    <source>
        <dbReference type="EMBL" id="RTQ51489.1"/>
    </source>
</evidence>
<dbReference type="RefSeq" id="WP_126692381.1">
    <property type="nucleotide sequence ID" value="NZ_RXOF01000003.1"/>
</dbReference>
<feature type="region of interest" description="Disordered" evidence="4">
    <location>
        <begin position="1"/>
        <end position="21"/>
    </location>
</feature>
<dbReference type="InterPro" id="IPR008928">
    <property type="entry name" value="6-hairpin_glycosidase_sf"/>
</dbReference>
<dbReference type="SUPFAM" id="SSF48208">
    <property type="entry name" value="Six-hairpin glycosidases"/>
    <property type="match status" value="1"/>
</dbReference>
<evidence type="ECO:0000256" key="2">
    <source>
        <dbReference type="ARBA" id="ARBA00022801"/>
    </source>
</evidence>
<evidence type="ECO:0000256" key="4">
    <source>
        <dbReference type="SAM" id="MobiDB-lite"/>
    </source>
</evidence>
<dbReference type="InterPro" id="IPR012341">
    <property type="entry name" value="6hp_glycosidase-like_sf"/>
</dbReference>
<evidence type="ECO:0000313" key="7">
    <source>
        <dbReference type="Proteomes" id="UP000282184"/>
    </source>
</evidence>
<dbReference type="InterPro" id="IPR054491">
    <property type="entry name" value="MGH1-like_GH"/>
</dbReference>
<keyword evidence="3" id="KW-0326">Glycosidase</keyword>
<evidence type="ECO:0000259" key="5">
    <source>
        <dbReference type="Pfam" id="PF22422"/>
    </source>
</evidence>
<dbReference type="Proteomes" id="UP000282184">
    <property type="component" value="Unassembled WGS sequence"/>
</dbReference>
<dbReference type="InterPro" id="IPR004888">
    <property type="entry name" value="Glycoside_hydrolase_63"/>
</dbReference>
<feature type="domain" description="Mannosylglycerate hydrolase MGH1-like glycoside hydrolase" evidence="5">
    <location>
        <begin position="706"/>
        <end position="875"/>
    </location>
</feature>
<name>A0A3S0H6Q0_9BACT</name>
<keyword evidence="7" id="KW-1185">Reference proteome</keyword>
<dbReference type="Gene3D" id="1.50.10.10">
    <property type="match status" value="2"/>
</dbReference>
<dbReference type="GO" id="GO:0004573">
    <property type="term" value="F:Glc3Man9GlcNAc2 oligosaccharide glucosidase activity"/>
    <property type="evidence" value="ECO:0007669"/>
    <property type="project" value="InterPro"/>
</dbReference>
<dbReference type="PANTHER" id="PTHR10412">
    <property type="entry name" value="MANNOSYL-OLIGOSACCHARIDE GLUCOSIDASE"/>
    <property type="match status" value="1"/>
</dbReference>
<reference evidence="6 7" key="1">
    <citation type="submission" date="2018-12" db="EMBL/GenBank/DDBJ databases">
        <title>Hymenobacter gummosus sp. nov., isolated from a spring.</title>
        <authorList>
            <person name="Nie L."/>
        </authorList>
    </citation>
    <scope>NUCLEOTIDE SEQUENCE [LARGE SCALE GENOMIC DNA]</scope>
    <source>
        <strain evidence="6 7">KCTC 52166</strain>
    </source>
</reference>
<dbReference type="EMBL" id="RXOF01000003">
    <property type="protein sequence ID" value="RTQ51489.1"/>
    <property type="molecule type" value="Genomic_DNA"/>
</dbReference>
<dbReference type="PANTHER" id="PTHR10412:SF11">
    <property type="entry name" value="MANNOSYL-OLIGOSACCHARIDE GLUCOSIDASE"/>
    <property type="match status" value="1"/>
</dbReference>